<dbReference type="PANTHER" id="PTHR47599:SF3">
    <property type="entry name" value="CELL-TO-CELL MOVEMENT PROTEIN"/>
    <property type="match status" value="1"/>
</dbReference>
<feature type="compositionally biased region" description="Basic and acidic residues" evidence="2">
    <location>
        <begin position="19"/>
        <end position="34"/>
    </location>
</feature>
<dbReference type="PANTHER" id="PTHR47599">
    <property type="entry name" value="CELL-TO-CELL MOVEMENT PROTEIN"/>
    <property type="match status" value="1"/>
</dbReference>
<dbReference type="InterPro" id="IPR028919">
    <property type="entry name" value="Viral_movement"/>
</dbReference>
<dbReference type="Pfam" id="PF01107">
    <property type="entry name" value="MP"/>
    <property type="match status" value="1"/>
</dbReference>
<protein>
    <submittedName>
        <fullName evidence="4">Movement protein</fullName>
    </submittedName>
</protein>
<dbReference type="InterPro" id="IPR043502">
    <property type="entry name" value="DNA/RNA_pol_sf"/>
</dbReference>
<sequence length="1063" mass="121708">MRESADFHTNATPTFVGTRLRENPGRNPRRAPENTHWERTMLQPLHPYGAVLNLDVIDFRNIVKLIDEWVAAIKIAATTLELDKENFIKLVELSLEGSVKIGWDNTSADTKASILAGDSKSAIADQLGRLIKIHFIGDGYFEGSRTEKAREYAQALLSLELRSICAVDEYIYWFRKYFFQSGVAVDVAAPMFFAKICSPWREMLIQSYKVPEGQMDSVARRMSFLKDKLKDWCYQASIQKNMKRLRGTIKRTPLCCDNNDFPTVTGESVSQEKGGNIGVIYTPGIPEELLLGEDHGGPKPKPEHTNLGNGVDQQGLHPKYLDEQRQDPQEEPLPEELSDGPIPGRMKISKIATAGHAAQEDISLQTARRNVVKSENSKPRTTHTGRSLLWTKLEKASHIYKVSSGEFAIPMEFTGNVMEMQLIPKEEILEELSRLREEVAVTMKWIHIGTIEVVIKATFKEGIDSEIHLSIMDRRINNLRDGCLGTMIGNLYAGKLMFDIHPRIAYNLADQDFSRVLTFHQDFKRKDLMKEGNRPYSITYRIAYALSNTHHSDLFLRKEYIEIPRIFKEFAKVMAPDPIRIPRIGGVDIIIKDHTVLDRTMSSRIEYGSRMSFSEDRITGYKGKEKDLARVLTPQEIRQPVVSRYEGMLEIAGHEILVAGVAGRDGSMILGLSFLEDHKPWERKGSGICTAKPGVFPKEARETLPVIAGRDFSQKILILNTGIREAKIMIGGAFGTPWFRDKRKFGKVLLSFRQQGLIDSDSFYEESEEEIKNLKEAIQELKTMDISEESILSLENVKRLIQRNFSENPLAWWDRNKIEATLKIKEECKYEYVRYKPIQMNMEDKKDMQSIIKEHINLGLIEPGISAYSSPGFLVRNHGEIKRGKPGILIDEAGIELQDHIVEKIHNFPDILKDKKQLQSFLGVVNFAGIFIKDLAKYRKDFRPLLKEIESTKWKWEEIHTQRVRELKQVCNNLPKLTILQDEDELVVYTDANDYRWAAVLMKKTTTGEEPCRYTGGLFTEQQAQVWHINEKEFFAVGKAFKKWHLFLLAKEFTLKVDNTNIF</sequence>
<keyword evidence="5" id="KW-1185">Reference proteome</keyword>
<dbReference type="EMBL" id="JACGWL010000011">
    <property type="protein sequence ID" value="KAK4391924.1"/>
    <property type="molecule type" value="Genomic_DNA"/>
</dbReference>
<gene>
    <name evidence="4" type="ORF">Sango_1970200</name>
</gene>
<name>A0AAE2BNJ1_9LAMI</name>
<feature type="compositionally biased region" description="Acidic residues" evidence="2">
    <location>
        <begin position="329"/>
        <end position="338"/>
    </location>
</feature>
<feature type="region of interest" description="Disordered" evidence="2">
    <location>
        <begin position="1"/>
        <end position="34"/>
    </location>
</feature>
<evidence type="ECO:0000256" key="1">
    <source>
        <dbReference type="ARBA" id="ARBA00023054"/>
    </source>
</evidence>
<dbReference type="AlphaFoldDB" id="A0AAE2BNJ1"/>
<dbReference type="InterPro" id="IPR051596">
    <property type="entry name" value="Caulimoviridae_Movement"/>
</dbReference>
<proteinExistence type="predicted"/>
<organism evidence="4 5">
    <name type="scientific">Sesamum angolense</name>
    <dbReference type="NCBI Taxonomy" id="2727404"/>
    <lineage>
        <taxon>Eukaryota</taxon>
        <taxon>Viridiplantae</taxon>
        <taxon>Streptophyta</taxon>
        <taxon>Embryophyta</taxon>
        <taxon>Tracheophyta</taxon>
        <taxon>Spermatophyta</taxon>
        <taxon>Magnoliopsida</taxon>
        <taxon>eudicotyledons</taxon>
        <taxon>Gunneridae</taxon>
        <taxon>Pentapetalae</taxon>
        <taxon>asterids</taxon>
        <taxon>lamiids</taxon>
        <taxon>Lamiales</taxon>
        <taxon>Pedaliaceae</taxon>
        <taxon>Sesamum</taxon>
    </lineage>
</organism>
<dbReference type="SUPFAM" id="SSF56672">
    <property type="entry name" value="DNA/RNA polymerases"/>
    <property type="match status" value="1"/>
</dbReference>
<dbReference type="Pfam" id="PF17919">
    <property type="entry name" value="RT_RNaseH_2"/>
    <property type="match status" value="1"/>
</dbReference>
<keyword evidence="1" id="KW-0175">Coiled coil</keyword>
<reference evidence="4" key="1">
    <citation type="submission" date="2020-06" db="EMBL/GenBank/DDBJ databases">
        <authorList>
            <person name="Li T."/>
            <person name="Hu X."/>
            <person name="Zhang T."/>
            <person name="Song X."/>
            <person name="Zhang H."/>
            <person name="Dai N."/>
            <person name="Sheng W."/>
            <person name="Hou X."/>
            <person name="Wei L."/>
        </authorList>
    </citation>
    <scope>NUCLEOTIDE SEQUENCE</scope>
    <source>
        <strain evidence="4">K16</strain>
        <tissue evidence="4">Leaf</tissue>
    </source>
</reference>
<evidence type="ECO:0000256" key="2">
    <source>
        <dbReference type="SAM" id="MobiDB-lite"/>
    </source>
</evidence>
<evidence type="ECO:0000259" key="3">
    <source>
        <dbReference type="Pfam" id="PF17919"/>
    </source>
</evidence>
<dbReference type="Proteomes" id="UP001289374">
    <property type="component" value="Unassembled WGS sequence"/>
</dbReference>
<feature type="compositionally biased region" description="Basic and acidic residues" evidence="2">
    <location>
        <begin position="292"/>
        <end position="304"/>
    </location>
</feature>
<feature type="compositionally biased region" description="Basic and acidic residues" evidence="2">
    <location>
        <begin position="319"/>
        <end position="328"/>
    </location>
</feature>
<feature type="region of interest" description="Disordered" evidence="2">
    <location>
        <begin position="289"/>
        <end position="345"/>
    </location>
</feature>
<dbReference type="InterPro" id="IPR041577">
    <property type="entry name" value="RT_RNaseH_2"/>
</dbReference>
<accession>A0AAE2BNJ1</accession>
<evidence type="ECO:0000313" key="5">
    <source>
        <dbReference type="Proteomes" id="UP001289374"/>
    </source>
</evidence>
<feature type="domain" description="Reverse transcriptase/retrotransposon-derived protein RNase H-like" evidence="3">
    <location>
        <begin position="956"/>
        <end position="1055"/>
    </location>
</feature>
<dbReference type="InterPro" id="IPR043128">
    <property type="entry name" value="Rev_trsase/Diguanyl_cyclase"/>
</dbReference>
<comment type="caution">
    <text evidence="4">The sequence shown here is derived from an EMBL/GenBank/DDBJ whole genome shotgun (WGS) entry which is preliminary data.</text>
</comment>
<evidence type="ECO:0000313" key="4">
    <source>
        <dbReference type="EMBL" id="KAK4391924.1"/>
    </source>
</evidence>
<dbReference type="Gene3D" id="3.30.70.270">
    <property type="match status" value="1"/>
</dbReference>
<reference evidence="4" key="2">
    <citation type="journal article" date="2024" name="Plant">
        <title>Genomic evolution and insights into agronomic trait innovations of Sesamum species.</title>
        <authorList>
            <person name="Miao H."/>
            <person name="Wang L."/>
            <person name="Qu L."/>
            <person name="Liu H."/>
            <person name="Sun Y."/>
            <person name="Le M."/>
            <person name="Wang Q."/>
            <person name="Wei S."/>
            <person name="Zheng Y."/>
            <person name="Lin W."/>
            <person name="Duan Y."/>
            <person name="Cao H."/>
            <person name="Xiong S."/>
            <person name="Wang X."/>
            <person name="Wei L."/>
            <person name="Li C."/>
            <person name="Ma Q."/>
            <person name="Ju M."/>
            <person name="Zhao R."/>
            <person name="Li G."/>
            <person name="Mu C."/>
            <person name="Tian Q."/>
            <person name="Mei H."/>
            <person name="Zhang T."/>
            <person name="Gao T."/>
            <person name="Zhang H."/>
        </authorList>
    </citation>
    <scope>NUCLEOTIDE SEQUENCE</scope>
    <source>
        <strain evidence="4">K16</strain>
    </source>
</reference>